<evidence type="ECO:0000259" key="11">
    <source>
        <dbReference type="PROSITE" id="PS50885"/>
    </source>
</evidence>
<dbReference type="GO" id="GO:0005886">
    <property type="term" value="C:plasma membrane"/>
    <property type="evidence" value="ECO:0007669"/>
    <property type="project" value="TreeGrafter"/>
</dbReference>
<reference evidence="12 13" key="1">
    <citation type="journal article" date="2016" name="Nat. Commun.">
        <title>Thousands of microbial genomes shed light on interconnected biogeochemical processes in an aquifer system.</title>
        <authorList>
            <person name="Anantharaman K."/>
            <person name="Brown C.T."/>
            <person name="Hug L.A."/>
            <person name="Sharon I."/>
            <person name="Castelle C.J."/>
            <person name="Probst A.J."/>
            <person name="Thomas B.C."/>
            <person name="Singh A."/>
            <person name="Wilkins M.J."/>
            <person name="Karaoz U."/>
            <person name="Brodie E.L."/>
            <person name="Williams K.H."/>
            <person name="Hubbard S.S."/>
            <person name="Banfield J.F."/>
        </authorList>
    </citation>
    <scope>NUCLEOTIDE SEQUENCE [LARGE SCALE GENOMIC DNA]</scope>
</reference>
<evidence type="ECO:0000259" key="9">
    <source>
        <dbReference type="PROSITE" id="PS50109"/>
    </source>
</evidence>
<gene>
    <name evidence="12" type="ORF">A2527_01160</name>
</gene>
<keyword evidence="8" id="KW-0472">Membrane</keyword>
<dbReference type="Gene3D" id="6.10.340.10">
    <property type="match status" value="1"/>
</dbReference>
<keyword evidence="6" id="KW-0418">Kinase</keyword>
<evidence type="ECO:0000256" key="4">
    <source>
        <dbReference type="ARBA" id="ARBA00022553"/>
    </source>
</evidence>
<dbReference type="STRING" id="1817772.A2527_01160"/>
<dbReference type="InterPro" id="IPR004358">
    <property type="entry name" value="Sig_transdc_His_kin-like_C"/>
</dbReference>
<evidence type="ECO:0000256" key="6">
    <source>
        <dbReference type="ARBA" id="ARBA00022777"/>
    </source>
</evidence>
<evidence type="ECO:0000313" key="13">
    <source>
        <dbReference type="Proteomes" id="UP000178449"/>
    </source>
</evidence>
<comment type="catalytic activity">
    <reaction evidence="1">
        <text>ATP + protein L-histidine = ADP + protein N-phospho-L-histidine.</text>
        <dbReference type="EC" id="2.7.13.3"/>
    </reaction>
</comment>
<keyword evidence="8" id="KW-1133">Transmembrane helix</keyword>
<dbReference type="InterPro" id="IPR001789">
    <property type="entry name" value="Sig_transdc_resp-reg_receiver"/>
</dbReference>
<dbReference type="Pfam" id="PF00072">
    <property type="entry name" value="Response_reg"/>
    <property type="match status" value="1"/>
</dbReference>
<dbReference type="InterPro" id="IPR036097">
    <property type="entry name" value="HisK_dim/P_sf"/>
</dbReference>
<feature type="domain" description="Histidine kinase" evidence="9">
    <location>
        <begin position="411"/>
        <end position="626"/>
    </location>
</feature>
<comment type="subcellular location">
    <subcellularLocation>
        <location evidence="2">Membrane</location>
    </subcellularLocation>
</comment>
<dbReference type="SMART" id="SM00387">
    <property type="entry name" value="HATPase_c"/>
    <property type="match status" value="1"/>
</dbReference>
<feature type="modified residue" description="4-aspartylphosphate" evidence="7">
    <location>
        <position position="692"/>
    </location>
</feature>
<dbReference type="SUPFAM" id="SSF52172">
    <property type="entry name" value="CheY-like"/>
    <property type="match status" value="1"/>
</dbReference>
<dbReference type="PANTHER" id="PTHR43047:SF66">
    <property type="entry name" value="HISKA"/>
    <property type="match status" value="1"/>
</dbReference>
<sequence>MKRIQSKFIAFMALALSLTLSIAFFGGKALLHQIEMQLGVAFARKQVLYDKERSIHPILRELNLTHKLAQSAPVMHWSLFESDEKAKIEALSALEVFRQETADKSYFIALTLSGGLYFYNGEQSPNSDLPRYRLDTKKQEDLWFYNTLKQEKPCLLNVDYNETMKVAKVWINCVILTPQGPKGVVGTGFDLSYFINQVIDDQEQGISNLFIDTKGAIQAHRDRGMIDFNSISKVEGSQNLLFSLLANQDEKEELKRQMARLQKEPNDSATLVLEINGGQYIVGLAYIPEIGWYNVSLLQVGQWVDQSLFAPIGGLLLVALLLLLGLSFGMIKILILDRLAKLDQGVAQVAKGNYDLVWEKTADDEIGRLSENFAAMTKTIESYTKDLEQKVLERTAELTVANQTKDKFFSIISHDLRGPTGSLAIILNEVVSSPSDIDQEMLSGMQVTTKNLYNLLNQLLDWARSQQGKLELNPVDFDLNKAVSEVMETLKGQANQKGVVLIDQIESGSFAKADLATVATVLRNLVGNSLKFTPSGGKVEIRAKPMDQRVLVTISDNGLGMTEEVRSNLFKVGKNVKSSLGTNKEEGSGLGLILCAEFVARNQGEIGVDSELGKGSQFWFTLPKGEQPTELPERTSWELKPISVLLVEDNPIHQQSSAKALEELGFSYETANNGAEALAWLKRVEFDLVLMDIDMPIMNGVEATRKIHQEIKPSLPIFALSAYNEQEMKEAHPGADFPVHLDKPLEPRALAKAWQACQTGQQ</sequence>
<dbReference type="Gene3D" id="3.40.50.2300">
    <property type="match status" value="1"/>
</dbReference>
<dbReference type="EC" id="2.7.13.3" evidence="3"/>
<dbReference type="InterPro" id="IPR003594">
    <property type="entry name" value="HATPase_dom"/>
</dbReference>
<dbReference type="GO" id="GO:0009927">
    <property type="term" value="F:histidine phosphotransfer kinase activity"/>
    <property type="evidence" value="ECO:0007669"/>
    <property type="project" value="TreeGrafter"/>
</dbReference>
<evidence type="ECO:0000256" key="3">
    <source>
        <dbReference type="ARBA" id="ARBA00012438"/>
    </source>
</evidence>
<dbReference type="SUPFAM" id="SSF47384">
    <property type="entry name" value="Homodimeric domain of signal transducing histidine kinase"/>
    <property type="match status" value="1"/>
</dbReference>
<evidence type="ECO:0000256" key="1">
    <source>
        <dbReference type="ARBA" id="ARBA00000085"/>
    </source>
</evidence>
<evidence type="ECO:0000256" key="5">
    <source>
        <dbReference type="ARBA" id="ARBA00022679"/>
    </source>
</evidence>
<keyword evidence="4 7" id="KW-0597">Phosphoprotein</keyword>
<protein>
    <recommendedName>
        <fullName evidence="3">histidine kinase</fullName>
        <ecNumber evidence="3">2.7.13.3</ecNumber>
    </recommendedName>
</protein>
<dbReference type="SMART" id="SM00448">
    <property type="entry name" value="REC"/>
    <property type="match status" value="1"/>
</dbReference>
<keyword evidence="8" id="KW-0812">Transmembrane</keyword>
<dbReference type="Proteomes" id="UP000178449">
    <property type="component" value="Unassembled WGS sequence"/>
</dbReference>
<evidence type="ECO:0000256" key="7">
    <source>
        <dbReference type="PROSITE-ProRule" id="PRU00169"/>
    </source>
</evidence>
<dbReference type="Gene3D" id="3.30.565.10">
    <property type="entry name" value="Histidine kinase-like ATPase, C-terminal domain"/>
    <property type="match status" value="1"/>
</dbReference>
<dbReference type="InterPro" id="IPR005467">
    <property type="entry name" value="His_kinase_dom"/>
</dbReference>
<dbReference type="CDD" id="cd17546">
    <property type="entry name" value="REC_hyHK_CKI1_RcsC-like"/>
    <property type="match status" value="1"/>
</dbReference>
<dbReference type="EMBL" id="MFNE01000011">
    <property type="protein sequence ID" value="OGG96530.1"/>
    <property type="molecule type" value="Genomic_DNA"/>
</dbReference>
<evidence type="ECO:0000259" key="10">
    <source>
        <dbReference type="PROSITE" id="PS50110"/>
    </source>
</evidence>
<dbReference type="PROSITE" id="PS50885">
    <property type="entry name" value="HAMP"/>
    <property type="match status" value="1"/>
</dbReference>
<comment type="caution">
    <text evidence="12">The sequence shown here is derived from an EMBL/GenBank/DDBJ whole genome shotgun (WGS) entry which is preliminary data.</text>
</comment>
<dbReference type="PRINTS" id="PR00344">
    <property type="entry name" value="BCTRLSENSOR"/>
</dbReference>
<feature type="domain" description="Response regulatory" evidence="10">
    <location>
        <begin position="643"/>
        <end position="758"/>
    </location>
</feature>
<dbReference type="InterPro" id="IPR011006">
    <property type="entry name" value="CheY-like_superfamily"/>
</dbReference>
<dbReference type="PROSITE" id="PS50110">
    <property type="entry name" value="RESPONSE_REGULATORY"/>
    <property type="match status" value="1"/>
</dbReference>
<evidence type="ECO:0000256" key="2">
    <source>
        <dbReference type="ARBA" id="ARBA00004370"/>
    </source>
</evidence>
<proteinExistence type="predicted"/>
<name>A0A1F6GEI8_9PROT</name>
<evidence type="ECO:0000313" key="12">
    <source>
        <dbReference type="EMBL" id="OGG96530.1"/>
    </source>
</evidence>
<accession>A0A1F6GEI8</accession>
<feature type="domain" description="HAMP" evidence="11">
    <location>
        <begin position="333"/>
        <end position="385"/>
    </location>
</feature>
<dbReference type="Pfam" id="PF02518">
    <property type="entry name" value="HATPase_c"/>
    <property type="match status" value="1"/>
</dbReference>
<organism evidence="12 13">
    <name type="scientific">Candidatus Lambdaproteobacteria bacterium RIFOXYD2_FULL_50_16</name>
    <dbReference type="NCBI Taxonomy" id="1817772"/>
    <lineage>
        <taxon>Bacteria</taxon>
        <taxon>Pseudomonadati</taxon>
        <taxon>Pseudomonadota</taxon>
        <taxon>Candidatus Lambdaproteobacteria</taxon>
    </lineage>
</organism>
<evidence type="ECO:0000256" key="8">
    <source>
        <dbReference type="SAM" id="Phobius"/>
    </source>
</evidence>
<keyword evidence="5" id="KW-0808">Transferase</keyword>
<dbReference type="PROSITE" id="PS50109">
    <property type="entry name" value="HIS_KIN"/>
    <property type="match status" value="1"/>
</dbReference>
<dbReference type="InterPro" id="IPR003660">
    <property type="entry name" value="HAMP_dom"/>
</dbReference>
<dbReference type="CDD" id="cd06225">
    <property type="entry name" value="HAMP"/>
    <property type="match status" value="1"/>
</dbReference>
<dbReference type="AlphaFoldDB" id="A0A1F6GEI8"/>
<dbReference type="SUPFAM" id="SSF55874">
    <property type="entry name" value="ATPase domain of HSP90 chaperone/DNA topoisomerase II/histidine kinase"/>
    <property type="match status" value="1"/>
</dbReference>
<feature type="transmembrane region" description="Helical" evidence="8">
    <location>
        <begin position="308"/>
        <end position="331"/>
    </location>
</feature>
<dbReference type="PANTHER" id="PTHR43047">
    <property type="entry name" value="TWO-COMPONENT HISTIDINE PROTEIN KINASE"/>
    <property type="match status" value="1"/>
</dbReference>
<dbReference type="SUPFAM" id="SSF158472">
    <property type="entry name" value="HAMP domain-like"/>
    <property type="match status" value="1"/>
</dbReference>
<dbReference type="GO" id="GO:0000155">
    <property type="term" value="F:phosphorelay sensor kinase activity"/>
    <property type="evidence" value="ECO:0007669"/>
    <property type="project" value="InterPro"/>
</dbReference>
<dbReference type="InterPro" id="IPR036890">
    <property type="entry name" value="HATPase_C_sf"/>
</dbReference>
<dbReference type="Gene3D" id="1.10.287.130">
    <property type="match status" value="1"/>
</dbReference>